<reference evidence="2" key="1">
    <citation type="journal article" date="2023" name="Science">
        <title>Genome structures resolve the early diversification of teleost fishes.</title>
        <authorList>
            <person name="Parey E."/>
            <person name="Louis A."/>
            <person name="Montfort J."/>
            <person name="Bouchez O."/>
            <person name="Roques C."/>
            <person name="Iampietro C."/>
            <person name="Lluch J."/>
            <person name="Castinel A."/>
            <person name="Donnadieu C."/>
            <person name="Desvignes T."/>
            <person name="Floi Bucao C."/>
            <person name="Jouanno E."/>
            <person name="Wen M."/>
            <person name="Mejri S."/>
            <person name="Dirks R."/>
            <person name="Jansen H."/>
            <person name="Henkel C."/>
            <person name="Chen W.J."/>
            <person name="Zahm M."/>
            <person name="Cabau C."/>
            <person name="Klopp C."/>
            <person name="Thompson A.W."/>
            <person name="Robinson-Rechavi M."/>
            <person name="Braasch I."/>
            <person name="Lecointre G."/>
            <person name="Bobe J."/>
            <person name="Postlethwait J.H."/>
            <person name="Berthelot C."/>
            <person name="Roest Crollius H."/>
            <person name="Guiguen Y."/>
        </authorList>
    </citation>
    <scope>NUCLEOTIDE SEQUENCE</scope>
    <source>
        <strain evidence="2">NC1722</strain>
    </source>
</reference>
<comment type="caution">
    <text evidence="2">The sequence shown here is derived from an EMBL/GenBank/DDBJ whole genome shotgun (WGS) entry which is preliminary data.</text>
</comment>
<accession>A0AAD7WB46</accession>
<dbReference type="AlphaFoldDB" id="A0AAD7WB46"/>
<sequence length="104" mass="11059">MSPASISAGLAHPAGSASSADPLTPRNVDAVAPRPPPSASLFRTLMGYPVQNLKCEPLRTPDRSTEPPPPRGVCYAVFKEQTQTTGRAEPPFQGFFTVPRQGQV</sequence>
<feature type="region of interest" description="Disordered" evidence="1">
    <location>
        <begin position="1"/>
        <end position="38"/>
    </location>
</feature>
<keyword evidence="3" id="KW-1185">Reference proteome</keyword>
<evidence type="ECO:0000313" key="3">
    <source>
        <dbReference type="Proteomes" id="UP001221898"/>
    </source>
</evidence>
<dbReference type="Proteomes" id="UP001221898">
    <property type="component" value="Unassembled WGS sequence"/>
</dbReference>
<dbReference type="EMBL" id="JAINUG010000182">
    <property type="protein sequence ID" value="KAJ8389459.1"/>
    <property type="molecule type" value="Genomic_DNA"/>
</dbReference>
<gene>
    <name evidence="2" type="ORF">AAFF_G00119970</name>
</gene>
<proteinExistence type="predicted"/>
<feature type="region of interest" description="Disordered" evidence="1">
    <location>
        <begin position="82"/>
        <end position="104"/>
    </location>
</feature>
<organism evidence="2 3">
    <name type="scientific">Aldrovandia affinis</name>
    <dbReference type="NCBI Taxonomy" id="143900"/>
    <lineage>
        <taxon>Eukaryota</taxon>
        <taxon>Metazoa</taxon>
        <taxon>Chordata</taxon>
        <taxon>Craniata</taxon>
        <taxon>Vertebrata</taxon>
        <taxon>Euteleostomi</taxon>
        <taxon>Actinopterygii</taxon>
        <taxon>Neopterygii</taxon>
        <taxon>Teleostei</taxon>
        <taxon>Notacanthiformes</taxon>
        <taxon>Halosauridae</taxon>
        <taxon>Aldrovandia</taxon>
    </lineage>
</organism>
<evidence type="ECO:0000256" key="1">
    <source>
        <dbReference type="SAM" id="MobiDB-lite"/>
    </source>
</evidence>
<protein>
    <submittedName>
        <fullName evidence="2">Uncharacterized protein</fullName>
    </submittedName>
</protein>
<name>A0AAD7WB46_9TELE</name>
<evidence type="ECO:0000313" key="2">
    <source>
        <dbReference type="EMBL" id="KAJ8389459.1"/>
    </source>
</evidence>